<evidence type="ECO:0000256" key="7">
    <source>
        <dbReference type="ARBA" id="ARBA00023160"/>
    </source>
</evidence>
<dbReference type="NCBIfam" id="TIGR00556">
    <property type="entry name" value="pantethn_trn"/>
    <property type="match status" value="1"/>
</dbReference>
<feature type="binding site" evidence="8">
    <location>
        <position position="8"/>
    </location>
    <ligand>
        <name>Mg(2+)</name>
        <dbReference type="ChEBI" id="CHEBI:18420"/>
    </ligand>
</feature>
<evidence type="ECO:0000256" key="8">
    <source>
        <dbReference type="HAMAP-Rule" id="MF_00101"/>
    </source>
</evidence>
<evidence type="ECO:0000256" key="2">
    <source>
        <dbReference type="ARBA" id="ARBA00022679"/>
    </source>
</evidence>
<evidence type="ECO:0000313" key="10">
    <source>
        <dbReference type="EMBL" id="RCL38847.1"/>
    </source>
</evidence>
<evidence type="ECO:0000256" key="5">
    <source>
        <dbReference type="ARBA" id="ARBA00022842"/>
    </source>
</evidence>
<keyword evidence="7 8" id="KW-0275">Fatty acid biosynthesis</keyword>
<organism evidence="10 11">
    <name type="scientific">SAR86 cluster bacterium</name>
    <dbReference type="NCBI Taxonomy" id="2030880"/>
    <lineage>
        <taxon>Bacteria</taxon>
        <taxon>Pseudomonadati</taxon>
        <taxon>Pseudomonadota</taxon>
        <taxon>Gammaproteobacteria</taxon>
        <taxon>SAR86 cluster</taxon>
    </lineage>
</organism>
<keyword evidence="2 8" id="KW-0808">Transferase</keyword>
<dbReference type="GO" id="GO:0008897">
    <property type="term" value="F:holo-[acyl-carrier-protein] synthase activity"/>
    <property type="evidence" value="ECO:0007669"/>
    <property type="project" value="UniProtKB-UniRule"/>
</dbReference>
<evidence type="ECO:0000256" key="4">
    <source>
        <dbReference type="ARBA" id="ARBA00022832"/>
    </source>
</evidence>
<protein>
    <recommendedName>
        <fullName evidence="8">Holo-[acyl-carrier-protein] synthase</fullName>
        <shortName evidence="8">Holo-ACP synthase</shortName>
        <ecNumber evidence="8">2.7.8.7</ecNumber>
    </recommendedName>
    <alternativeName>
        <fullName evidence="8">4'-phosphopantetheinyl transferase AcpS</fullName>
    </alternativeName>
</protein>
<dbReference type="AlphaFoldDB" id="A0A368BPQ2"/>
<dbReference type="InterPro" id="IPR037143">
    <property type="entry name" value="4-PPantetheinyl_Trfase_dom_sf"/>
</dbReference>
<reference evidence="10 11" key="1">
    <citation type="journal article" date="2018" name="Microbiome">
        <title>Fine metagenomic profile of the Mediterranean stratified and mixed water columns revealed by assembly and recruitment.</title>
        <authorList>
            <person name="Haro-Moreno J.M."/>
            <person name="Lopez-Perez M."/>
            <person name="De La Torre J.R."/>
            <person name="Picazo A."/>
            <person name="Camacho A."/>
            <person name="Rodriguez-Valera F."/>
        </authorList>
    </citation>
    <scope>NUCLEOTIDE SEQUENCE [LARGE SCALE GENOMIC DNA]</scope>
    <source>
        <strain evidence="10">MED-G83</strain>
    </source>
</reference>
<sequence length="118" mass="13213">MIKGIGTDLVEQSRVAALLSKYGQKFLNKILSKNEIFHVEKYSSENKLNFICSSFAAKEAFVKALGTGFRGIYPNQMTYLKNDEGKPSLNIEKPINYSIHLSISNVAGYTLSFIVLEE</sequence>
<dbReference type="InterPro" id="IPR008278">
    <property type="entry name" value="4-PPantetheinyl_Trfase_dom"/>
</dbReference>
<feature type="domain" description="4'-phosphopantetheinyl transferase" evidence="9">
    <location>
        <begin position="4"/>
        <end position="111"/>
    </location>
</feature>
<keyword evidence="8" id="KW-0963">Cytoplasm</keyword>
<dbReference type="SUPFAM" id="SSF56214">
    <property type="entry name" value="4'-phosphopantetheinyl transferase"/>
    <property type="match status" value="1"/>
</dbReference>
<comment type="function">
    <text evidence="8">Transfers the 4'-phosphopantetheine moiety from coenzyme A to a Ser of acyl-carrier-protein.</text>
</comment>
<dbReference type="GO" id="GO:0005737">
    <property type="term" value="C:cytoplasm"/>
    <property type="evidence" value="ECO:0007669"/>
    <property type="project" value="UniProtKB-SubCell"/>
</dbReference>
<keyword evidence="4 8" id="KW-0276">Fatty acid metabolism</keyword>
<accession>A0A368BPQ2</accession>
<dbReference type="GO" id="GO:0000287">
    <property type="term" value="F:magnesium ion binding"/>
    <property type="evidence" value="ECO:0007669"/>
    <property type="project" value="UniProtKB-UniRule"/>
</dbReference>
<keyword evidence="3 8" id="KW-0479">Metal-binding</keyword>
<dbReference type="GO" id="GO:0006633">
    <property type="term" value="P:fatty acid biosynthetic process"/>
    <property type="evidence" value="ECO:0007669"/>
    <property type="project" value="UniProtKB-UniRule"/>
</dbReference>
<evidence type="ECO:0000256" key="6">
    <source>
        <dbReference type="ARBA" id="ARBA00023098"/>
    </source>
</evidence>
<proteinExistence type="inferred from homology"/>
<comment type="subcellular location">
    <subcellularLocation>
        <location evidence="8">Cytoplasm</location>
    </subcellularLocation>
</comment>
<name>A0A368BPQ2_9GAMM</name>
<dbReference type="HAMAP" id="MF_00101">
    <property type="entry name" value="AcpS"/>
    <property type="match status" value="1"/>
</dbReference>
<comment type="catalytic activity">
    <reaction evidence="8">
        <text>apo-[ACP] + CoA = holo-[ACP] + adenosine 3',5'-bisphosphate + H(+)</text>
        <dbReference type="Rhea" id="RHEA:12068"/>
        <dbReference type="Rhea" id="RHEA-COMP:9685"/>
        <dbReference type="Rhea" id="RHEA-COMP:9690"/>
        <dbReference type="ChEBI" id="CHEBI:15378"/>
        <dbReference type="ChEBI" id="CHEBI:29999"/>
        <dbReference type="ChEBI" id="CHEBI:57287"/>
        <dbReference type="ChEBI" id="CHEBI:58343"/>
        <dbReference type="ChEBI" id="CHEBI:64479"/>
        <dbReference type="EC" id="2.7.8.7"/>
    </reaction>
</comment>
<dbReference type="Gene3D" id="3.90.470.20">
    <property type="entry name" value="4'-phosphopantetheinyl transferase domain"/>
    <property type="match status" value="1"/>
</dbReference>
<keyword evidence="5 8" id="KW-0460">Magnesium</keyword>
<dbReference type="NCBIfam" id="TIGR00516">
    <property type="entry name" value="acpS"/>
    <property type="match status" value="1"/>
</dbReference>
<dbReference type="EC" id="2.7.8.7" evidence="8"/>
<evidence type="ECO:0000259" key="9">
    <source>
        <dbReference type="Pfam" id="PF01648"/>
    </source>
</evidence>
<keyword evidence="1 8" id="KW-0444">Lipid biosynthesis</keyword>
<dbReference type="EMBL" id="QOPD01000002">
    <property type="protein sequence ID" value="RCL38847.1"/>
    <property type="molecule type" value="Genomic_DNA"/>
</dbReference>
<dbReference type="InterPro" id="IPR004568">
    <property type="entry name" value="Ppantetheine-prot_Trfase_dom"/>
</dbReference>
<keyword evidence="6 8" id="KW-0443">Lipid metabolism</keyword>
<dbReference type="InterPro" id="IPR002582">
    <property type="entry name" value="ACPS"/>
</dbReference>
<gene>
    <name evidence="8 10" type="primary">acpS</name>
    <name evidence="10" type="ORF">DBW97_02200</name>
</gene>
<comment type="similarity">
    <text evidence="8">Belongs to the P-Pant transferase superfamily. AcpS family.</text>
</comment>
<comment type="caution">
    <text evidence="10">The sequence shown here is derived from an EMBL/GenBank/DDBJ whole genome shotgun (WGS) entry which is preliminary data.</text>
</comment>
<dbReference type="Proteomes" id="UP000252147">
    <property type="component" value="Unassembled WGS sequence"/>
</dbReference>
<evidence type="ECO:0000313" key="11">
    <source>
        <dbReference type="Proteomes" id="UP000252147"/>
    </source>
</evidence>
<evidence type="ECO:0000256" key="3">
    <source>
        <dbReference type="ARBA" id="ARBA00022723"/>
    </source>
</evidence>
<evidence type="ECO:0000256" key="1">
    <source>
        <dbReference type="ARBA" id="ARBA00022516"/>
    </source>
</evidence>
<comment type="cofactor">
    <cofactor evidence="8">
        <name>Mg(2+)</name>
        <dbReference type="ChEBI" id="CHEBI:18420"/>
    </cofactor>
</comment>
<dbReference type="Pfam" id="PF01648">
    <property type="entry name" value="ACPS"/>
    <property type="match status" value="1"/>
</dbReference>
<feature type="binding site" evidence="8">
    <location>
        <position position="59"/>
    </location>
    <ligand>
        <name>Mg(2+)</name>
        <dbReference type="ChEBI" id="CHEBI:18420"/>
    </ligand>
</feature>